<keyword evidence="3" id="KW-0813">Transport</keyword>
<evidence type="ECO:0000256" key="3">
    <source>
        <dbReference type="ARBA" id="ARBA00022448"/>
    </source>
</evidence>
<dbReference type="PROSITE" id="PS51318">
    <property type="entry name" value="TAT"/>
    <property type="match status" value="1"/>
</dbReference>
<keyword evidence="4" id="KW-1134">Transmembrane beta strand</keyword>
<dbReference type="Gene3D" id="1.20.1600.10">
    <property type="entry name" value="Outer membrane efflux proteins (OEP)"/>
    <property type="match status" value="1"/>
</dbReference>
<dbReference type="Proteomes" id="UP000555448">
    <property type="component" value="Unassembled WGS sequence"/>
</dbReference>
<dbReference type="EMBL" id="JACHLR010000004">
    <property type="protein sequence ID" value="MBB4857840.1"/>
    <property type="molecule type" value="Genomic_DNA"/>
</dbReference>
<evidence type="ECO:0000256" key="2">
    <source>
        <dbReference type="ARBA" id="ARBA00007613"/>
    </source>
</evidence>
<keyword evidence="6" id="KW-0472">Membrane</keyword>
<dbReference type="GO" id="GO:0015288">
    <property type="term" value="F:porin activity"/>
    <property type="evidence" value="ECO:0007669"/>
    <property type="project" value="TreeGrafter"/>
</dbReference>
<comment type="similarity">
    <text evidence="2">Belongs to the outer membrane factor (OMF) (TC 1.B.17) family.</text>
</comment>
<feature type="region of interest" description="Disordered" evidence="8">
    <location>
        <begin position="460"/>
        <end position="522"/>
    </location>
</feature>
<dbReference type="PANTHER" id="PTHR30026:SF22">
    <property type="entry name" value="OUTER MEMBRANE EFFLUX PROTEIN"/>
    <property type="match status" value="1"/>
</dbReference>
<reference evidence="10 11" key="1">
    <citation type="submission" date="2020-08" db="EMBL/GenBank/DDBJ databases">
        <title>Functional genomics of gut bacteria from endangered species of beetles.</title>
        <authorList>
            <person name="Carlos-Shanley C."/>
        </authorList>
    </citation>
    <scope>NUCLEOTIDE SEQUENCE [LARGE SCALE GENOMIC DNA]</scope>
    <source>
        <strain evidence="10 11">S00245</strain>
    </source>
</reference>
<feature type="signal peptide" evidence="9">
    <location>
        <begin position="1"/>
        <end position="31"/>
    </location>
</feature>
<evidence type="ECO:0000256" key="9">
    <source>
        <dbReference type="SAM" id="SignalP"/>
    </source>
</evidence>
<feature type="chain" id="PRO_5030792618" evidence="9">
    <location>
        <begin position="32"/>
        <end position="522"/>
    </location>
</feature>
<evidence type="ECO:0000313" key="11">
    <source>
        <dbReference type="Proteomes" id="UP000555448"/>
    </source>
</evidence>
<comment type="subcellular location">
    <subcellularLocation>
        <location evidence="1">Cell outer membrane</location>
    </subcellularLocation>
</comment>
<dbReference type="InterPro" id="IPR010130">
    <property type="entry name" value="T1SS_OMP_TolC"/>
</dbReference>
<keyword evidence="9" id="KW-0732">Signal</keyword>
<proteinExistence type="inferred from homology"/>
<evidence type="ECO:0000256" key="4">
    <source>
        <dbReference type="ARBA" id="ARBA00022452"/>
    </source>
</evidence>
<evidence type="ECO:0000256" key="8">
    <source>
        <dbReference type="SAM" id="MobiDB-lite"/>
    </source>
</evidence>
<accession>A0A7W7NW65</accession>
<dbReference type="InterPro" id="IPR006311">
    <property type="entry name" value="TAT_signal"/>
</dbReference>
<protein>
    <submittedName>
        <fullName evidence="10">Outer membrane protein</fullName>
    </submittedName>
</protein>
<dbReference type="GO" id="GO:1990281">
    <property type="term" value="C:efflux pump complex"/>
    <property type="evidence" value="ECO:0007669"/>
    <property type="project" value="TreeGrafter"/>
</dbReference>
<dbReference type="RefSeq" id="WP_184243124.1">
    <property type="nucleotide sequence ID" value="NZ_JACHLR010000004.1"/>
</dbReference>
<dbReference type="InterPro" id="IPR051906">
    <property type="entry name" value="TolC-like"/>
</dbReference>
<comment type="caution">
    <text evidence="10">The sequence shown here is derived from an EMBL/GenBank/DDBJ whole genome shotgun (WGS) entry which is preliminary data.</text>
</comment>
<evidence type="ECO:0000256" key="6">
    <source>
        <dbReference type="ARBA" id="ARBA00023136"/>
    </source>
</evidence>
<dbReference type="Pfam" id="PF02321">
    <property type="entry name" value="OEP"/>
    <property type="match status" value="2"/>
</dbReference>
<dbReference type="PANTHER" id="PTHR30026">
    <property type="entry name" value="OUTER MEMBRANE PROTEIN TOLC"/>
    <property type="match status" value="1"/>
</dbReference>
<keyword evidence="11" id="KW-1185">Reference proteome</keyword>
<keyword evidence="5" id="KW-0812">Transmembrane</keyword>
<dbReference type="GO" id="GO:0009279">
    <property type="term" value="C:cell outer membrane"/>
    <property type="evidence" value="ECO:0007669"/>
    <property type="project" value="UniProtKB-SubCell"/>
</dbReference>
<dbReference type="AlphaFoldDB" id="A0A7W7NW65"/>
<evidence type="ECO:0000256" key="1">
    <source>
        <dbReference type="ARBA" id="ARBA00004442"/>
    </source>
</evidence>
<dbReference type="NCBIfam" id="TIGR01844">
    <property type="entry name" value="type_I_sec_TolC"/>
    <property type="match status" value="1"/>
</dbReference>
<evidence type="ECO:0000313" key="10">
    <source>
        <dbReference type="EMBL" id="MBB4857840.1"/>
    </source>
</evidence>
<evidence type="ECO:0000256" key="7">
    <source>
        <dbReference type="ARBA" id="ARBA00023237"/>
    </source>
</evidence>
<name>A0A7W7NW65_9SPHN</name>
<dbReference type="InterPro" id="IPR003423">
    <property type="entry name" value="OMP_efflux"/>
</dbReference>
<organism evidence="10 11">
    <name type="scientific">Novosphingobium chloroacetimidivorans</name>
    <dbReference type="NCBI Taxonomy" id="1428314"/>
    <lineage>
        <taxon>Bacteria</taxon>
        <taxon>Pseudomonadati</taxon>
        <taxon>Pseudomonadota</taxon>
        <taxon>Alphaproteobacteria</taxon>
        <taxon>Sphingomonadales</taxon>
        <taxon>Sphingomonadaceae</taxon>
        <taxon>Novosphingobium</taxon>
    </lineage>
</organism>
<dbReference type="SUPFAM" id="SSF56954">
    <property type="entry name" value="Outer membrane efflux proteins (OEP)"/>
    <property type="match status" value="1"/>
</dbReference>
<gene>
    <name evidence="10" type="ORF">HNO88_001154</name>
</gene>
<evidence type="ECO:0000256" key="5">
    <source>
        <dbReference type="ARBA" id="ARBA00022692"/>
    </source>
</evidence>
<dbReference type="GO" id="GO:0015562">
    <property type="term" value="F:efflux transmembrane transporter activity"/>
    <property type="evidence" value="ECO:0007669"/>
    <property type="project" value="InterPro"/>
</dbReference>
<keyword evidence="7" id="KW-0998">Cell outer membrane</keyword>
<sequence length="522" mass="54854">MARFARRTGLRTGVGLLALALAGASVDAAQADTLTEALVQAYQSNPTLESSRAQQRANDENVPIAKAAGRPNADVTGTYTEFVQRPVNAFTAPVRVVQAQAQLGVPIYSGGAVKNQIKAAKLRVTAGQADLRGTESSLFNDVVAAYMDVIQNQAIVGLNRSNVAALGTNLQATSDRFQIGDLTRTDVAQSESRLALARGDLRTSEANLANARERYIQLVGKPPVDLQPPPPLPNLPASAEDAVAYALDNNPDLVGARERVKAAERDIDVAGASRLPTVSLFGTGTYSNYLDTLASGVAGVSQTDRQAQVGAQLSIPVFQGGRPAAQRRQAQANASATMETEIATERGVIAQVRSAWQSYIAANELIALNQTAVDAAALSLEGVQAENSVGNRTILDILDAEQERLRAQVQLVIARRNAYVAGFSLLAAMGRAEARDLNLEGGTLYDPQVNYDRVKGKFFDFDDDPAPNPKSTRTVDTPVQGADIPQADVPEPAIQPGDAGTGVTASPTGAARPAGAIGATRP</sequence>